<evidence type="ECO:0000313" key="2">
    <source>
        <dbReference type="Proteomes" id="UP000183832"/>
    </source>
</evidence>
<evidence type="ECO:0000313" key="1">
    <source>
        <dbReference type="EMBL" id="CRL01992.1"/>
    </source>
</evidence>
<protein>
    <submittedName>
        <fullName evidence="1">CLUMA_CG015655, isoform A</fullName>
    </submittedName>
</protein>
<dbReference type="AlphaFoldDB" id="A0A1J1IPA1"/>
<gene>
    <name evidence="1" type="ORF">CLUMA_CG015655</name>
</gene>
<accession>A0A1J1IPA1</accession>
<proteinExistence type="predicted"/>
<keyword evidence="2" id="KW-1185">Reference proteome</keyword>
<organism evidence="1 2">
    <name type="scientific">Clunio marinus</name>
    <dbReference type="NCBI Taxonomy" id="568069"/>
    <lineage>
        <taxon>Eukaryota</taxon>
        <taxon>Metazoa</taxon>
        <taxon>Ecdysozoa</taxon>
        <taxon>Arthropoda</taxon>
        <taxon>Hexapoda</taxon>
        <taxon>Insecta</taxon>
        <taxon>Pterygota</taxon>
        <taxon>Neoptera</taxon>
        <taxon>Endopterygota</taxon>
        <taxon>Diptera</taxon>
        <taxon>Nematocera</taxon>
        <taxon>Chironomoidea</taxon>
        <taxon>Chironomidae</taxon>
        <taxon>Clunio</taxon>
    </lineage>
</organism>
<dbReference type="EMBL" id="CVRI01000057">
    <property type="protein sequence ID" value="CRL01992.1"/>
    <property type="molecule type" value="Genomic_DNA"/>
</dbReference>
<name>A0A1J1IPA1_9DIPT</name>
<dbReference type="Proteomes" id="UP000183832">
    <property type="component" value="Unassembled WGS sequence"/>
</dbReference>
<sequence>MELSKDVLEDLTYLQKQMRLTIKYHQQLSEILSSKVKGGVNYSAVSQKRTNQIRNLMEFLEGEMEEITQEQIKIILFF</sequence>
<reference evidence="1 2" key="1">
    <citation type="submission" date="2015-04" db="EMBL/GenBank/DDBJ databases">
        <authorList>
            <person name="Syromyatnikov M.Y."/>
            <person name="Popov V.N."/>
        </authorList>
    </citation>
    <scope>NUCLEOTIDE SEQUENCE [LARGE SCALE GENOMIC DNA]</scope>
</reference>